<dbReference type="InterPro" id="IPR029021">
    <property type="entry name" value="Prot-tyrosine_phosphatase-like"/>
</dbReference>
<dbReference type="CDD" id="cd14503">
    <property type="entry name" value="PTP-bact"/>
    <property type="match status" value="1"/>
</dbReference>
<dbReference type="Proteomes" id="UP000199344">
    <property type="component" value="Unassembled WGS sequence"/>
</dbReference>
<evidence type="ECO:0000313" key="3">
    <source>
        <dbReference type="Proteomes" id="UP000199344"/>
    </source>
</evidence>
<name>A0A1G6WJM3_9RHOB</name>
<dbReference type="Gene3D" id="3.90.190.10">
    <property type="entry name" value="Protein tyrosine phosphatase superfamily"/>
    <property type="match status" value="1"/>
</dbReference>
<organism evidence="2 3">
    <name type="scientific">Paracoccus isoporae</name>
    <dbReference type="NCBI Taxonomy" id="591205"/>
    <lineage>
        <taxon>Bacteria</taxon>
        <taxon>Pseudomonadati</taxon>
        <taxon>Pseudomonadota</taxon>
        <taxon>Alphaproteobacteria</taxon>
        <taxon>Rhodobacterales</taxon>
        <taxon>Paracoccaceae</taxon>
        <taxon>Paracoccus</taxon>
    </lineage>
</organism>
<feature type="domain" description="Rhodanese" evidence="1">
    <location>
        <begin position="69"/>
        <end position="131"/>
    </location>
</feature>
<dbReference type="SUPFAM" id="SSF52799">
    <property type="entry name" value="(Phosphotyrosine protein) phosphatases II"/>
    <property type="match status" value="1"/>
</dbReference>
<keyword evidence="3" id="KW-1185">Reference proteome</keyword>
<reference evidence="2 3" key="1">
    <citation type="submission" date="2016-10" db="EMBL/GenBank/DDBJ databases">
        <authorList>
            <person name="de Groot N.N."/>
        </authorList>
    </citation>
    <scope>NUCLEOTIDE SEQUENCE [LARGE SCALE GENOMIC DNA]</scope>
    <source>
        <strain evidence="2 3">DSM 22220</strain>
    </source>
</reference>
<accession>A0A1G6WJM3</accession>
<dbReference type="STRING" id="591205.SAMN05421538_102140"/>
<protein>
    <submittedName>
        <fullName evidence="2">Sulfide:quinone oxidoreductase</fullName>
    </submittedName>
</protein>
<evidence type="ECO:0000313" key="2">
    <source>
        <dbReference type="EMBL" id="SDD65447.1"/>
    </source>
</evidence>
<dbReference type="NCBIfam" id="TIGR01244">
    <property type="entry name" value="TIGR01244 family sulfur transferase"/>
    <property type="match status" value="1"/>
</dbReference>
<dbReference type="Pfam" id="PF04273">
    <property type="entry name" value="BLH_phosphatase"/>
    <property type="match status" value="1"/>
</dbReference>
<sequence length="140" mass="14666">MMDIRKIDDRISVSPQIEPGDVAELAAQGYRSIICNRPDGEEAGQPDHAQIAAAAEEAGLTFVTLPVTPGQMNAALVAEFGAAMEQLPTPVLAYCRSGTRSATAWALSQSGRKGRDEILLAARQAGYDLSGIAGALRDPG</sequence>
<dbReference type="GO" id="GO:0016787">
    <property type="term" value="F:hydrolase activity"/>
    <property type="evidence" value="ECO:0007669"/>
    <property type="project" value="InterPro"/>
</dbReference>
<gene>
    <name evidence="2" type="ORF">SAMN05421538_102140</name>
</gene>
<proteinExistence type="predicted"/>
<dbReference type="InterPro" id="IPR005939">
    <property type="entry name" value="BLH_phosphatase-like"/>
</dbReference>
<dbReference type="EMBL" id="FNAH01000002">
    <property type="protein sequence ID" value="SDD65447.1"/>
    <property type="molecule type" value="Genomic_DNA"/>
</dbReference>
<dbReference type="PROSITE" id="PS50206">
    <property type="entry name" value="RHODANESE_3"/>
    <property type="match status" value="1"/>
</dbReference>
<evidence type="ECO:0000259" key="1">
    <source>
        <dbReference type="PROSITE" id="PS50206"/>
    </source>
</evidence>
<dbReference type="AlphaFoldDB" id="A0A1G6WJM3"/>
<dbReference type="InterPro" id="IPR001763">
    <property type="entry name" value="Rhodanese-like_dom"/>
</dbReference>
<dbReference type="RefSeq" id="WP_218132503.1">
    <property type="nucleotide sequence ID" value="NZ_FNAH01000002.1"/>
</dbReference>